<sequence>MHTELYSRFRYRFRRAVPENKNPGIDDPKRGMPGTIG</sequence>
<proteinExistence type="predicted"/>
<keyword evidence="3" id="KW-1185">Reference proteome</keyword>
<gene>
    <name evidence="2" type="ORF">LEP1GSC062_4010</name>
</gene>
<reference evidence="2" key="1">
    <citation type="submission" date="2013-05" db="EMBL/GenBank/DDBJ databases">
        <authorList>
            <person name="Harkins D.M."/>
            <person name="Durkin A.S."/>
            <person name="Brinkac L.M."/>
            <person name="Haft D.H."/>
            <person name="Selengut J.D."/>
            <person name="Sanka R."/>
            <person name="DePew J."/>
            <person name="Purushe J."/>
            <person name="Hartskeerl R.A."/>
            <person name="Ahmed A."/>
            <person name="van der Linden H."/>
            <person name="Goris M.G.A."/>
            <person name="Vinetz J.M."/>
            <person name="Sutton G.G."/>
            <person name="Nierman W.C."/>
            <person name="Fouts D.E."/>
        </authorList>
    </citation>
    <scope>NUCLEOTIDE SEQUENCE [LARGE SCALE GENOMIC DNA]</scope>
    <source>
        <strain evidence="2">L 60</strain>
    </source>
</reference>
<feature type="region of interest" description="Disordered" evidence="1">
    <location>
        <begin position="18"/>
        <end position="37"/>
    </location>
</feature>
<protein>
    <submittedName>
        <fullName evidence="2">Uncharacterized protein</fullName>
    </submittedName>
</protein>
<dbReference type="AlphaFoldDB" id="V6IG95"/>
<dbReference type="EMBL" id="AHMT02000002">
    <property type="protein sequence ID" value="EQA64683.1"/>
    <property type="molecule type" value="Genomic_DNA"/>
</dbReference>
<evidence type="ECO:0000313" key="2">
    <source>
        <dbReference type="EMBL" id="EQA64683.1"/>
    </source>
</evidence>
<evidence type="ECO:0000256" key="1">
    <source>
        <dbReference type="SAM" id="MobiDB-lite"/>
    </source>
</evidence>
<accession>V6IG95</accession>
<name>V6IG95_9LEPT</name>
<organism evidence="2 3">
    <name type="scientific">Leptospira alexanderi serovar Manhao 3 str. L 60</name>
    <dbReference type="NCBI Taxonomy" id="1049759"/>
    <lineage>
        <taxon>Bacteria</taxon>
        <taxon>Pseudomonadati</taxon>
        <taxon>Spirochaetota</taxon>
        <taxon>Spirochaetia</taxon>
        <taxon>Leptospirales</taxon>
        <taxon>Leptospiraceae</taxon>
        <taxon>Leptospira</taxon>
    </lineage>
</organism>
<comment type="caution">
    <text evidence="2">The sequence shown here is derived from an EMBL/GenBank/DDBJ whole genome shotgun (WGS) entry which is preliminary data.</text>
</comment>
<evidence type="ECO:0000313" key="3">
    <source>
        <dbReference type="Proteomes" id="UP000018747"/>
    </source>
</evidence>
<dbReference type="Proteomes" id="UP000018747">
    <property type="component" value="Unassembled WGS sequence"/>
</dbReference>